<dbReference type="Proteomes" id="UP001168877">
    <property type="component" value="Unassembled WGS sequence"/>
</dbReference>
<gene>
    <name evidence="1" type="ORF">LWI29_018635</name>
</gene>
<protein>
    <submittedName>
        <fullName evidence="1">Uncharacterized protein</fullName>
    </submittedName>
</protein>
<accession>A0AA39SSY1</accession>
<dbReference type="AlphaFoldDB" id="A0AA39SSY1"/>
<reference evidence="1" key="1">
    <citation type="journal article" date="2022" name="Plant J.">
        <title>Strategies of tolerance reflected in two North American maple genomes.</title>
        <authorList>
            <person name="McEvoy S.L."/>
            <person name="Sezen U.U."/>
            <person name="Trouern-Trend A."/>
            <person name="McMahon S.M."/>
            <person name="Schaberg P.G."/>
            <person name="Yang J."/>
            <person name="Wegrzyn J.L."/>
            <person name="Swenson N.G."/>
        </authorList>
    </citation>
    <scope>NUCLEOTIDE SEQUENCE</scope>
    <source>
        <strain evidence="1">NS2018</strain>
    </source>
</reference>
<organism evidence="1 2">
    <name type="scientific">Acer saccharum</name>
    <name type="common">Sugar maple</name>
    <dbReference type="NCBI Taxonomy" id="4024"/>
    <lineage>
        <taxon>Eukaryota</taxon>
        <taxon>Viridiplantae</taxon>
        <taxon>Streptophyta</taxon>
        <taxon>Embryophyta</taxon>
        <taxon>Tracheophyta</taxon>
        <taxon>Spermatophyta</taxon>
        <taxon>Magnoliopsida</taxon>
        <taxon>eudicotyledons</taxon>
        <taxon>Gunneridae</taxon>
        <taxon>Pentapetalae</taxon>
        <taxon>rosids</taxon>
        <taxon>malvids</taxon>
        <taxon>Sapindales</taxon>
        <taxon>Sapindaceae</taxon>
        <taxon>Hippocastanoideae</taxon>
        <taxon>Acereae</taxon>
        <taxon>Acer</taxon>
    </lineage>
</organism>
<evidence type="ECO:0000313" key="2">
    <source>
        <dbReference type="Proteomes" id="UP001168877"/>
    </source>
</evidence>
<evidence type="ECO:0000313" key="1">
    <source>
        <dbReference type="EMBL" id="KAK0596750.1"/>
    </source>
</evidence>
<comment type="caution">
    <text evidence="1">The sequence shown here is derived from an EMBL/GenBank/DDBJ whole genome shotgun (WGS) entry which is preliminary data.</text>
</comment>
<sequence>MEEIFSIVGSTENEEIVLEKLESLYLGGLPKLRSFTYDEEEVGSTCDEERQMKDSLMPLFDGKFGNEYGDIERVRGERGSNMHAGC</sequence>
<dbReference type="EMBL" id="JAUESC010000004">
    <property type="protein sequence ID" value="KAK0596750.1"/>
    <property type="molecule type" value="Genomic_DNA"/>
</dbReference>
<name>A0AA39SSY1_ACESA</name>
<proteinExistence type="predicted"/>
<keyword evidence="2" id="KW-1185">Reference proteome</keyword>
<reference evidence="1" key="2">
    <citation type="submission" date="2023-06" db="EMBL/GenBank/DDBJ databases">
        <authorList>
            <person name="Swenson N.G."/>
            <person name="Wegrzyn J.L."/>
            <person name="Mcevoy S.L."/>
        </authorList>
    </citation>
    <scope>NUCLEOTIDE SEQUENCE</scope>
    <source>
        <strain evidence="1">NS2018</strain>
        <tissue evidence="1">Leaf</tissue>
    </source>
</reference>